<sequence length="71" mass="7918">MGKTNKSRYYRFGDCRRGTSPGVVEAGSVCVAPRRMNYANGKALRRAIRRATGFNNLVKSNRKALRKLATV</sequence>
<accession>X1BPY7</accession>
<dbReference type="EMBL" id="BART01012850">
    <property type="protein sequence ID" value="GAG86123.1"/>
    <property type="molecule type" value="Genomic_DNA"/>
</dbReference>
<dbReference type="AlphaFoldDB" id="X1BPY7"/>
<proteinExistence type="predicted"/>
<reference evidence="1" key="1">
    <citation type="journal article" date="2014" name="Front. Microbiol.">
        <title>High frequency of phylogenetically diverse reductive dehalogenase-homologous genes in deep subseafloor sedimentary metagenomes.</title>
        <authorList>
            <person name="Kawai M."/>
            <person name="Futagami T."/>
            <person name="Toyoda A."/>
            <person name="Takaki Y."/>
            <person name="Nishi S."/>
            <person name="Hori S."/>
            <person name="Arai W."/>
            <person name="Tsubouchi T."/>
            <person name="Morono Y."/>
            <person name="Uchiyama I."/>
            <person name="Ito T."/>
            <person name="Fujiyama A."/>
            <person name="Inagaki F."/>
            <person name="Takami H."/>
        </authorList>
    </citation>
    <scope>NUCLEOTIDE SEQUENCE</scope>
    <source>
        <strain evidence="1">Expedition CK06-06</strain>
    </source>
</reference>
<name>X1BPY7_9ZZZZ</name>
<comment type="caution">
    <text evidence="1">The sequence shown here is derived from an EMBL/GenBank/DDBJ whole genome shotgun (WGS) entry which is preliminary data.</text>
</comment>
<protein>
    <submittedName>
        <fullName evidence="1">Uncharacterized protein</fullName>
    </submittedName>
</protein>
<gene>
    <name evidence="1" type="ORF">S01H4_26590</name>
</gene>
<evidence type="ECO:0000313" key="1">
    <source>
        <dbReference type="EMBL" id="GAG86123.1"/>
    </source>
</evidence>
<organism evidence="1">
    <name type="scientific">marine sediment metagenome</name>
    <dbReference type="NCBI Taxonomy" id="412755"/>
    <lineage>
        <taxon>unclassified sequences</taxon>
        <taxon>metagenomes</taxon>
        <taxon>ecological metagenomes</taxon>
    </lineage>
</organism>